<name>A0A914PBG8_9BILA</name>
<feature type="compositionally biased region" description="Polar residues" evidence="1">
    <location>
        <begin position="83"/>
        <end position="92"/>
    </location>
</feature>
<sequence length="102" mass="11092">MPMKSDDASKANTTSIPIFHKASMESAIVKLKELTSNNIPAAKESKVIPIQNVEHQVSLISHNSDDDVESSLSEDIEEGSGNERASNLNKNFSVDDELPNPN</sequence>
<evidence type="ECO:0000256" key="1">
    <source>
        <dbReference type="SAM" id="MobiDB-lite"/>
    </source>
</evidence>
<organism evidence="2 3">
    <name type="scientific">Panagrolaimus davidi</name>
    <dbReference type="NCBI Taxonomy" id="227884"/>
    <lineage>
        <taxon>Eukaryota</taxon>
        <taxon>Metazoa</taxon>
        <taxon>Ecdysozoa</taxon>
        <taxon>Nematoda</taxon>
        <taxon>Chromadorea</taxon>
        <taxon>Rhabditida</taxon>
        <taxon>Tylenchina</taxon>
        <taxon>Panagrolaimomorpha</taxon>
        <taxon>Panagrolaimoidea</taxon>
        <taxon>Panagrolaimidae</taxon>
        <taxon>Panagrolaimus</taxon>
    </lineage>
</organism>
<keyword evidence="2" id="KW-1185">Reference proteome</keyword>
<protein>
    <submittedName>
        <fullName evidence="3">Uncharacterized protein</fullName>
    </submittedName>
</protein>
<accession>A0A914PBG8</accession>
<proteinExistence type="predicted"/>
<dbReference type="WBParaSite" id="PDA_v2.g1549.t1">
    <property type="protein sequence ID" value="PDA_v2.g1549.t1"/>
    <property type="gene ID" value="PDA_v2.g1549"/>
</dbReference>
<evidence type="ECO:0000313" key="3">
    <source>
        <dbReference type="WBParaSite" id="PDA_v2.g1549.t1"/>
    </source>
</evidence>
<reference evidence="3" key="1">
    <citation type="submission" date="2022-11" db="UniProtKB">
        <authorList>
            <consortium name="WormBaseParasite"/>
        </authorList>
    </citation>
    <scope>IDENTIFICATION</scope>
</reference>
<dbReference type="Proteomes" id="UP000887578">
    <property type="component" value="Unplaced"/>
</dbReference>
<feature type="compositionally biased region" description="Acidic residues" evidence="1">
    <location>
        <begin position="66"/>
        <end position="80"/>
    </location>
</feature>
<dbReference type="AlphaFoldDB" id="A0A914PBG8"/>
<feature type="region of interest" description="Disordered" evidence="1">
    <location>
        <begin position="61"/>
        <end position="102"/>
    </location>
</feature>
<evidence type="ECO:0000313" key="2">
    <source>
        <dbReference type="Proteomes" id="UP000887578"/>
    </source>
</evidence>